<dbReference type="InterPro" id="IPR006447">
    <property type="entry name" value="Myb_dom_plants"/>
</dbReference>
<dbReference type="OrthoDB" id="60033at2759"/>
<protein>
    <submittedName>
        <fullName evidence="5">Myb-like DNA-binding domain</fullName>
    </submittedName>
</protein>
<comment type="caution">
    <text evidence="5">The sequence shown here is derived from an EMBL/GenBank/DDBJ whole genome shotgun (WGS) entry which is preliminary data.</text>
</comment>
<feature type="domain" description="HTH myb-type" evidence="4">
    <location>
        <begin position="248"/>
        <end position="307"/>
    </location>
</feature>
<keyword evidence="2" id="KW-0804">Transcription</keyword>
<dbReference type="EMBL" id="JAHDYR010000005">
    <property type="protein sequence ID" value="KAG9396857.1"/>
    <property type="molecule type" value="Genomic_DNA"/>
</dbReference>
<reference evidence="5" key="1">
    <citation type="submission" date="2021-05" db="EMBL/GenBank/DDBJ databases">
        <title>A free-living protist that lacks canonical eukaryotic 1 DNA replication and segregation systems.</title>
        <authorList>
            <person name="Salas-Leiva D.E."/>
            <person name="Tromer E.C."/>
            <person name="Curtis B.A."/>
            <person name="Jerlstrom-Hultqvist J."/>
            <person name="Kolisko M."/>
            <person name="Yi Z."/>
            <person name="Salas-Leiva J.S."/>
            <person name="Gallot-Lavallee L."/>
            <person name="Kops G.J.P.L."/>
            <person name="Archibald J.M."/>
            <person name="Simpson A.G.B."/>
            <person name="Roger A.J."/>
        </authorList>
    </citation>
    <scope>NUCLEOTIDE SEQUENCE</scope>
    <source>
        <strain evidence="5">BICM</strain>
    </source>
</reference>
<dbReference type="GO" id="GO:0003677">
    <property type="term" value="F:DNA binding"/>
    <property type="evidence" value="ECO:0007669"/>
    <property type="project" value="UniProtKB-KW"/>
</dbReference>
<dbReference type="InterPro" id="IPR009057">
    <property type="entry name" value="Homeodomain-like_sf"/>
</dbReference>
<dbReference type="FunFam" id="1.10.10.60:FF:000007">
    <property type="entry name" value="Two-component response regulator"/>
    <property type="match status" value="1"/>
</dbReference>
<dbReference type="GO" id="GO:0005634">
    <property type="term" value="C:nucleus"/>
    <property type="evidence" value="ECO:0007669"/>
    <property type="project" value="TreeGrafter"/>
</dbReference>
<dbReference type="InterPro" id="IPR044841">
    <property type="entry name" value="LUX/BOA-like"/>
</dbReference>
<accession>A0A8J6BBK4</accession>
<keyword evidence="5" id="KW-0238">DNA-binding</keyword>
<evidence type="ECO:0000313" key="6">
    <source>
        <dbReference type="Proteomes" id="UP000717585"/>
    </source>
</evidence>
<dbReference type="NCBIfam" id="TIGR01557">
    <property type="entry name" value="myb_SHAQKYF"/>
    <property type="match status" value="1"/>
</dbReference>
<dbReference type="PROSITE" id="PS51294">
    <property type="entry name" value="HTH_MYB"/>
    <property type="match status" value="1"/>
</dbReference>
<keyword evidence="6" id="KW-1185">Reference proteome</keyword>
<proteinExistence type="predicted"/>
<name>A0A8J6BBK4_9EUKA</name>
<dbReference type="GO" id="GO:0003700">
    <property type="term" value="F:DNA-binding transcription factor activity"/>
    <property type="evidence" value="ECO:0007669"/>
    <property type="project" value="InterPro"/>
</dbReference>
<evidence type="ECO:0000256" key="3">
    <source>
        <dbReference type="ARBA" id="ARBA00023242"/>
    </source>
</evidence>
<keyword evidence="1" id="KW-0805">Transcription regulation</keyword>
<dbReference type="Pfam" id="PF00249">
    <property type="entry name" value="Myb_DNA-binding"/>
    <property type="match status" value="1"/>
</dbReference>
<dbReference type="Gene3D" id="1.10.10.60">
    <property type="entry name" value="Homeodomain-like"/>
    <property type="match status" value="1"/>
</dbReference>
<dbReference type="AlphaFoldDB" id="A0A8J6BBK4"/>
<organism evidence="5 6">
    <name type="scientific">Carpediemonas membranifera</name>
    <dbReference type="NCBI Taxonomy" id="201153"/>
    <lineage>
        <taxon>Eukaryota</taxon>
        <taxon>Metamonada</taxon>
        <taxon>Carpediemonas-like organisms</taxon>
        <taxon>Carpediemonas</taxon>
    </lineage>
</organism>
<dbReference type="SUPFAM" id="SSF46689">
    <property type="entry name" value="Homeodomain-like"/>
    <property type="match status" value="1"/>
</dbReference>
<evidence type="ECO:0000256" key="2">
    <source>
        <dbReference type="ARBA" id="ARBA00023163"/>
    </source>
</evidence>
<dbReference type="InterPro" id="IPR001005">
    <property type="entry name" value="SANT/Myb"/>
</dbReference>
<dbReference type="PANTHER" id="PTHR31442">
    <property type="entry name" value="HOMEODOMAIN-LIKE SUPERFAMILY PROTEIN-RELATED"/>
    <property type="match status" value="1"/>
</dbReference>
<keyword evidence="3" id="KW-0539">Nucleus</keyword>
<evidence type="ECO:0000313" key="5">
    <source>
        <dbReference type="EMBL" id="KAG9396857.1"/>
    </source>
</evidence>
<evidence type="ECO:0000259" key="4">
    <source>
        <dbReference type="PROSITE" id="PS51294"/>
    </source>
</evidence>
<dbReference type="InterPro" id="IPR017930">
    <property type="entry name" value="Myb_dom"/>
</dbReference>
<dbReference type="Proteomes" id="UP000717585">
    <property type="component" value="Unassembled WGS sequence"/>
</dbReference>
<sequence>MDSFDFLLENSSVYRDEAFFLTSEPNMMIDLERKDKPTLLSQSNPASLPPMAEPMRPDFAPSLPPLDFSGFPEVAIQAPSLRVEPMPQPSFAPFSKPIMAKPSIATPMTELPKLKSFNPAQMVCIPEPDMPLQTIASHAINRPDMPIDNPSTDAVGFIPLNITRLAPLSTSRRLLVPKSSLTESDQFYISVPVPTKPAVKTEAAVKPAPSGFVQTQRIAPQFSRMDRAAFDAHQDEAYLNRPEGKVGKDGRRRLVWTPELHQRFVTAVRVLGIKSSVPKNVLQLMNVEGITRENVASRLQKFRLFVRRSADIPDSQALEDSHLTEVIELNALNSSKLCV</sequence>
<dbReference type="PANTHER" id="PTHR31442:SF29">
    <property type="entry name" value="HOMEODOMAIN-LIKE SUPERFAMILY PROTEIN"/>
    <property type="match status" value="1"/>
</dbReference>
<evidence type="ECO:0000256" key="1">
    <source>
        <dbReference type="ARBA" id="ARBA00023015"/>
    </source>
</evidence>
<gene>
    <name evidence="5" type="ORF">J8273_1904</name>
</gene>